<dbReference type="PANTHER" id="PTHR35793">
    <property type="entry name" value="INNER MEMBRANE PROTEIN YJIG"/>
    <property type="match status" value="1"/>
</dbReference>
<keyword evidence="4" id="KW-1185">Reference proteome</keyword>
<keyword evidence="1" id="KW-0812">Transmembrane</keyword>
<feature type="transmembrane region" description="Helical" evidence="1">
    <location>
        <begin position="240"/>
        <end position="262"/>
    </location>
</feature>
<feature type="transmembrane region" description="Helical" evidence="1">
    <location>
        <begin position="282"/>
        <end position="299"/>
    </location>
</feature>
<gene>
    <name evidence="3" type="ORF">GCM10023092_00340</name>
</gene>
<dbReference type="Pfam" id="PF07670">
    <property type="entry name" value="Gate"/>
    <property type="match status" value="2"/>
</dbReference>
<comment type="caution">
    <text evidence="3">The sequence shown here is derived from an EMBL/GenBank/DDBJ whole genome shotgun (WGS) entry which is preliminary data.</text>
</comment>
<feature type="transmembrane region" description="Helical" evidence="1">
    <location>
        <begin position="45"/>
        <end position="62"/>
    </location>
</feature>
<feature type="domain" description="Nucleoside transporter/FeoB GTPase Gate" evidence="2">
    <location>
        <begin position="283"/>
        <end position="386"/>
    </location>
</feature>
<feature type="transmembrane region" description="Helical" evidence="1">
    <location>
        <begin position="6"/>
        <end position="24"/>
    </location>
</feature>
<dbReference type="RefSeq" id="WP_344821457.1">
    <property type="nucleotide sequence ID" value="NZ_BAABEZ010000001.1"/>
</dbReference>
<evidence type="ECO:0000313" key="4">
    <source>
        <dbReference type="Proteomes" id="UP001501410"/>
    </source>
</evidence>
<accession>A0ABP8MCT8</accession>
<keyword evidence="1" id="KW-1133">Transmembrane helix</keyword>
<organism evidence="3 4">
    <name type="scientific">Rurimicrobium arvi</name>
    <dbReference type="NCBI Taxonomy" id="2049916"/>
    <lineage>
        <taxon>Bacteria</taxon>
        <taxon>Pseudomonadati</taxon>
        <taxon>Bacteroidota</taxon>
        <taxon>Chitinophagia</taxon>
        <taxon>Chitinophagales</taxon>
        <taxon>Chitinophagaceae</taxon>
        <taxon>Rurimicrobium</taxon>
    </lineage>
</organism>
<protein>
    <submittedName>
        <fullName evidence="3">Nucleoside recognition domain-containing protein</fullName>
    </submittedName>
</protein>
<dbReference type="InterPro" id="IPR011415">
    <property type="entry name" value="SpmA_SpmB"/>
</dbReference>
<sequence>MTLNYIWISFFFIGFIVATFKAIFFGQSELFGTMLNNLFDSSKTGFEISIGLTGVMSLWLGIMKIGERAGLINLFAKGVGPLLRTLFKGVPKDHPAYGSMTMNFSANMLGLDNAATPLGLNAMKDLQSVNPDKETASDAQIMFLVLNTAGVTLIPTSVIAMRQSLAIEQGVKNFNAADIFLPTLVSTFIAFLTGIIMVALFQRINLFKLPVLLFVGGFATLIGGIYLCVAHMPPAEMSRVIGNIGSAIILFIVIMFLAAGAIKKQNVYDNFIEGAKEGFTTAVRIIPYLIAMLMAISVFRSSGCMDYLVNGIAAVVAACGLNTDFVPTIPIGLMKPLSGSGARGLMVDVINQYGVDSFQGKLAAVLQGTTETTFYVLAVYFGSVDIKNSRHALVCGLVADLAGFTAAILLAYALFR</sequence>
<dbReference type="PIRSF" id="PIRSF036542">
    <property type="entry name" value="SpmA_SpmB"/>
    <property type="match status" value="1"/>
</dbReference>
<feature type="transmembrane region" description="Helical" evidence="1">
    <location>
        <begin position="392"/>
        <end position="415"/>
    </location>
</feature>
<evidence type="ECO:0000259" key="2">
    <source>
        <dbReference type="Pfam" id="PF07670"/>
    </source>
</evidence>
<reference evidence="4" key="1">
    <citation type="journal article" date="2019" name="Int. J. Syst. Evol. Microbiol.">
        <title>The Global Catalogue of Microorganisms (GCM) 10K type strain sequencing project: providing services to taxonomists for standard genome sequencing and annotation.</title>
        <authorList>
            <consortium name="The Broad Institute Genomics Platform"/>
            <consortium name="The Broad Institute Genome Sequencing Center for Infectious Disease"/>
            <person name="Wu L."/>
            <person name="Ma J."/>
        </authorList>
    </citation>
    <scope>NUCLEOTIDE SEQUENCE [LARGE SCALE GENOMIC DNA]</scope>
    <source>
        <strain evidence="4">JCM 31921</strain>
    </source>
</reference>
<dbReference type="InterPro" id="IPR011642">
    <property type="entry name" value="Gate_dom"/>
</dbReference>
<feature type="transmembrane region" description="Helical" evidence="1">
    <location>
        <begin position="179"/>
        <end position="201"/>
    </location>
</feature>
<evidence type="ECO:0000313" key="3">
    <source>
        <dbReference type="EMBL" id="GAA4448206.1"/>
    </source>
</evidence>
<dbReference type="PANTHER" id="PTHR35793:SF2">
    <property type="entry name" value="INNER MEMBRANE PROTEIN YJIG"/>
    <property type="match status" value="1"/>
</dbReference>
<feature type="domain" description="Nucleoside transporter/FeoB GTPase Gate" evidence="2">
    <location>
        <begin position="51"/>
        <end position="161"/>
    </location>
</feature>
<feature type="transmembrane region" description="Helical" evidence="1">
    <location>
        <begin position="207"/>
        <end position="228"/>
    </location>
</feature>
<proteinExistence type="predicted"/>
<evidence type="ECO:0000256" key="1">
    <source>
        <dbReference type="SAM" id="Phobius"/>
    </source>
</evidence>
<dbReference type="Proteomes" id="UP001501410">
    <property type="component" value="Unassembled WGS sequence"/>
</dbReference>
<dbReference type="EMBL" id="BAABEZ010000001">
    <property type="protein sequence ID" value="GAA4448206.1"/>
    <property type="molecule type" value="Genomic_DNA"/>
</dbReference>
<name>A0ABP8MCT8_9BACT</name>
<keyword evidence="1" id="KW-0472">Membrane</keyword>
<dbReference type="InterPro" id="IPR052549">
    <property type="entry name" value="SpmB"/>
</dbReference>